<comment type="caution">
    <text evidence="1">The sequence shown here is derived from an EMBL/GenBank/DDBJ whole genome shotgun (WGS) entry which is preliminary data.</text>
</comment>
<protein>
    <submittedName>
        <fullName evidence="1">Uncharacterized protein</fullName>
    </submittedName>
</protein>
<dbReference type="EMBL" id="QRTJ01000014">
    <property type="protein sequence ID" value="RGQ67605.1"/>
    <property type="molecule type" value="Genomic_DNA"/>
</dbReference>
<evidence type="ECO:0000313" key="1">
    <source>
        <dbReference type="EMBL" id="RGQ67605.1"/>
    </source>
</evidence>
<dbReference type="AlphaFoldDB" id="A0A412C323"/>
<organism evidence="1 2">
    <name type="scientific">Mediterraneibacter gnavus</name>
    <name type="common">Ruminococcus gnavus</name>
    <dbReference type="NCBI Taxonomy" id="33038"/>
    <lineage>
        <taxon>Bacteria</taxon>
        <taxon>Bacillati</taxon>
        <taxon>Bacillota</taxon>
        <taxon>Clostridia</taxon>
        <taxon>Lachnospirales</taxon>
        <taxon>Lachnospiraceae</taxon>
        <taxon>Mediterraneibacter</taxon>
    </lineage>
</organism>
<reference evidence="1 2" key="1">
    <citation type="submission" date="2018-08" db="EMBL/GenBank/DDBJ databases">
        <title>A genome reference for cultivated species of the human gut microbiota.</title>
        <authorList>
            <person name="Zou Y."/>
            <person name="Xue W."/>
            <person name="Luo G."/>
        </authorList>
    </citation>
    <scope>NUCLEOTIDE SEQUENCE [LARGE SCALE GENOMIC DNA]</scope>
    <source>
        <strain evidence="1 2">AF27-4BH</strain>
    </source>
</reference>
<evidence type="ECO:0000313" key="2">
    <source>
        <dbReference type="Proteomes" id="UP000286137"/>
    </source>
</evidence>
<accession>A0A412C323</accession>
<dbReference type="Proteomes" id="UP000286137">
    <property type="component" value="Unassembled WGS sequence"/>
</dbReference>
<gene>
    <name evidence="1" type="ORF">DWY88_08390</name>
</gene>
<name>A0A412C323_MEDGN</name>
<dbReference type="RefSeq" id="WP_117504902.1">
    <property type="nucleotide sequence ID" value="NZ_QRTJ01000014.1"/>
</dbReference>
<sequence length="287" mass="34121">MNEKNRNIEYEQLAKKMQKVADEITRNFPLNNILPQMKIIQEKISNLRMFPISEELQTFILEAKASENLSHEDFMNKYGTEIDLCKTVGKAGWVVSQHSNPREIKEWYQLVIQGKESDIVDYFDANANNILNKIKNNLSNTYIEMSNCRYYNKGMEAYDREDYMTAAMYLVALLEARINDYMNYPRKMSYSKKYSKDGFEQHLNKEFLKANSFFTKRFLFLDMYPSLIEFLNRLFVDGKYTFESKSEPPYINRNWLLHGKCARNIERFECVQILNALNVIEFVFKML</sequence>
<proteinExistence type="predicted"/>